<protein>
    <submittedName>
        <fullName evidence="1">Uncharacterized protein</fullName>
    </submittedName>
</protein>
<keyword evidence="2" id="KW-1185">Reference proteome</keyword>
<proteinExistence type="predicted"/>
<organism evidence="1 2">
    <name type="scientific">Vermiconidia calcicola</name>
    <dbReference type="NCBI Taxonomy" id="1690605"/>
    <lineage>
        <taxon>Eukaryota</taxon>
        <taxon>Fungi</taxon>
        <taxon>Dikarya</taxon>
        <taxon>Ascomycota</taxon>
        <taxon>Pezizomycotina</taxon>
        <taxon>Dothideomycetes</taxon>
        <taxon>Dothideomycetidae</taxon>
        <taxon>Mycosphaerellales</taxon>
        <taxon>Extremaceae</taxon>
        <taxon>Vermiconidia</taxon>
    </lineage>
</organism>
<evidence type="ECO:0000313" key="1">
    <source>
        <dbReference type="EMBL" id="KAK3712241.1"/>
    </source>
</evidence>
<gene>
    <name evidence="1" type="ORF">LTR37_009103</name>
</gene>
<name>A0ACC3N915_9PEZI</name>
<sequence>MANAADLRTLHAIGITTNDALGPPSTVLGRVSFAVDPISEPDGVGGTVVQIGTNDEDDPGMDYEGSVRVVWAFDVFNDVLGSSSLDTHIDAADHADITVHQHGQESSQGQFISVLASNDEICITHVAAKMPDSDGGSTWTWTGDIGATCGQAWEYGMVQKGHTESGDLYYPRCVWMDTDEGRDIDVDPVPITNRQMKIDIFAYGGETGAHSQDYYCGATIFSWLHADPIEERPSQGYCCPACLTCKENQVKRSLSADETQPLRRPRSRNQRSAERLIVNSRPQQSAIALCNSPTSRGSDFASTDEGLFCDMETKTLYPICSAETTEPCFDLEARHPYLREAGKVRRRLAASRKYNKISHWD</sequence>
<dbReference type="Proteomes" id="UP001281147">
    <property type="component" value="Unassembled WGS sequence"/>
</dbReference>
<comment type="caution">
    <text evidence="1">The sequence shown here is derived from an EMBL/GenBank/DDBJ whole genome shotgun (WGS) entry which is preliminary data.</text>
</comment>
<reference evidence="1" key="1">
    <citation type="submission" date="2023-07" db="EMBL/GenBank/DDBJ databases">
        <title>Black Yeasts Isolated from many extreme environments.</title>
        <authorList>
            <person name="Coleine C."/>
            <person name="Stajich J.E."/>
            <person name="Selbmann L."/>
        </authorList>
    </citation>
    <scope>NUCLEOTIDE SEQUENCE</scope>
    <source>
        <strain evidence="1">CCFEE 5714</strain>
    </source>
</reference>
<dbReference type="EMBL" id="JAUTXU010000070">
    <property type="protein sequence ID" value="KAK3712241.1"/>
    <property type="molecule type" value="Genomic_DNA"/>
</dbReference>
<accession>A0ACC3N915</accession>
<evidence type="ECO:0000313" key="2">
    <source>
        <dbReference type="Proteomes" id="UP001281147"/>
    </source>
</evidence>